<dbReference type="EMBL" id="CALTRL010006137">
    <property type="protein sequence ID" value="CAH7689823.1"/>
    <property type="molecule type" value="Genomic_DNA"/>
</dbReference>
<keyword evidence="3" id="KW-1185">Reference proteome</keyword>
<feature type="transmembrane region" description="Helical" evidence="1">
    <location>
        <begin position="14"/>
        <end position="34"/>
    </location>
</feature>
<accession>A0AAV0BT31</accession>
<keyword evidence="1" id="KW-1133">Transmembrane helix</keyword>
<dbReference type="Proteomes" id="UP001153365">
    <property type="component" value="Unassembled WGS sequence"/>
</dbReference>
<keyword evidence="1" id="KW-0812">Transmembrane</keyword>
<gene>
    <name evidence="2" type="ORF">PPACK8108_LOCUS24968</name>
</gene>
<comment type="caution">
    <text evidence="2">The sequence shown here is derived from an EMBL/GenBank/DDBJ whole genome shotgun (WGS) entry which is preliminary data.</text>
</comment>
<feature type="non-terminal residue" evidence="2">
    <location>
        <position position="70"/>
    </location>
</feature>
<feature type="transmembrane region" description="Helical" evidence="1">
    <location>
        <begin position="46"/>
        <end position="65"/>
    </location>
</feature>
<reference evidence="2" key="1">
    <citation type="submission" date="2022-06" db="EMBL/GenBank/DDBJ databases">
        <authorList>
            <consortium name="SYNGENTA / RWTH Aachen University"/>
        </authorList>
    </citation>
    <scope>NUCLEOTIDE SEQUENCE</scope>
</reference>
<proteinExistence type="predicted"/>
<keyword evidence="1" id="KW-0472">Membrane</keyword>
<evidence type="ECO:0000313" key="2">
    <source>
        <dbReference type="EMBL" id="CAH7689823.1"/>
    </source>
</evidence>
<protein>
    <submittedName>
        <fullName evidence="2">Uncharacterized protein</fullName>
    </submittedName>
</protein>
<name>A0AAV0BT31_PHAPC</name>
<evidence type="ECO:0000256" key="1">
    <source>
        <dbReference type="SAM" id="Phobius"/>
    </source>
</evidence>
<organism evidence="2 3">
    <name type="scientific">Phakopsora pachyrhizi</name>
    <name type="common">Asian soybean rust disease fungus</name>
    <dbReference type="NCBI Taxonomy" id="170000"/>
    <lineage>
        <taxon>Eukaryota</taxon>
        <taxon>Fungi</taxon>
        <taxon>Dikarya</taxon>
        <taxon>Basidiomycota</taxon>
        <taxon>Pucciniomycotina</taxon>
        <taxon>Pucciniomycetes</taxon>
        <taxon>Pucciniales</taxon>
        <taxon>Phakopsoraceae</taxon>
        <taxon>Phakopsora</taxon>
    </lineage>
</organism>
<evidence type="ECO:0000313" key="3">
    <source>
        <dbReference type="Proteomes" id="UP001153365"/>
    </source>
</evidence>
<dbReference type="AlphaFoldDB" id="A0AAV0BT31"/>
<sequence length="70" mass="8409">MSYGHSHKKVTENIFLYFYFISLLFYAPLILGYKLCFCTFDTRLQVVFYILYVFFVSQMFGQVVLSHRLT</sequence>